<organism evidence="1 2">
    <name type="scientific">Corynebacterium variabile</name>
    <dbReference type="NCBI Taxonomy" id="1727"/>
    <lineage>
        <taxon>Bacteria</taxon>
        <taxon>Bacillati</taxon>
        <taxon>Actinomycetota</taxon>
        <taxon>Actinomycetes</taxon>
        <taxon>Mycobacteriales</taxon>
        <taxon>Corynebacteriaceae</taxon>
        <taxon>Corynebacterium</taxon>
    </lineage>
</organism>
<accession>A0A3B9QWC2</accession>
<evidence type="ECO:0000313" key="2">
    <source>
        <dbReference type="Proteomes" id="UP000260925"/>
    </source>
</evidence>
<protein>
    <submittedName>
        <fullName evidence="1">DUF3046 domain-containing protein</fullName>
    </submittedName>
</protein>
<dbReference type="AlphaFoldDB" id="A0A3B9QWC2"/>
<dbReference type="RefSeq" id="WP_291476577.1">
    <property type="nucleotide sequence ID" value="NZ_CAUTRP010000022.1"/>
</dbReference>
<name>A0A3B9QWC2_9CORY</name>
<dbReference type="InterPro" id="IPR021408">
    <property type="entry name" value="DUF3046"/>
</dbReference>
<evidence type="ECO:0000313" key="1">
    <source>
        <dbReference type="EMBL" id="HAF73208.1"/>
    </source>
</evidence>
<sequence length="68" mass="7681">MRRTEFDRLVAGEFGDSFGSWIAGSHVLSGLGATSAQLIEQGHDLRELWWALCDDFDVPEERRLGEDE</sequence>
<dbReference type="EMBL" id="DMDD01000259">
    <property type="protein sequence ID" value="HAF73208.1"/>
    <property type="molecule type" value="Genomic_DNA"/>
</dbReference>
<dbReference type="Proteomes" id="UP000260925">
    <property type="component" value="Unassembled WGS sequence"/>
</dbReference>
<proteinExistence type="predicted"/>
<gene>
    <name evidence="1" type="ORF">DCL06_10745</name>
</gene>
<comment type="caution">
    <text evidence="1">The sequence shown here is derived from an EMBL/GenBank/DDBJ whole genome shotgun (WGS) entry which is preliminary data.</text>
</comment>
<dbReference type="Pfam" id="PF11248">
    <property type="entry name" value="DUF3046"/>
    <property type="match status" value="1"/>
</dbReference>
<reference evidence="1 2" key="1">
    <citation type="journal article" date="2018" name="Nat. Biotechnol.">
        <title>A standardized bacterial taxonomy based on genome phylogeny substantially revises the tree of life.</title>
        <authorList>
            <person name="Parks D.H."/>
            <person name="Chuvochina M."/>
            <person name="Waite D.W."/>
            <person name="Rinke C."/>
            <person name="Skarshewski A."/>
            <person name="Chaumeil P.A."/>
            <person name="Hugenholtz P."/>
        </authorList>
    </citation>
    <scope>NUCLEOTIDE SEQUENCE [LARGE SCALE GENOMIC DNA]</scope>
    <source>
        <strain evidence="1">UBA9851</strain>
    </source>
</reference>